<keyword evidence="2 5" id="KW-0479">Metal-binding</keyword>
<dbReference type="EMBL" id="JBHTCF010000008">
    <property type="protein sequence ID" value="MFC7306522.1"/>
    <property type="molecule type" value="Genomic_DNA"/>
</dbReference>
<sequence>MTDDDRPSNPYLTGLFAPVRDEVTAFGLPVTGRIPDGLNGRYLRNGPNPLGVDDPAAYHWFTGPGMVHGVRLRDGRAEWYRNRWVRSDSVAGQLGEKQLRGPRHQDMDFAPNTHVLRFGGRILATVEGGALPYELDEELGTLGPYDFQGTLPGGFAAHTLVDPASGDLHAVAYCWAYPYVEYLVAGTDGRIKRRVDVPVEGSPMMHDFSLTESYVVLYDLPVGFSMDAAIAGAGLPYAWQPEKQARIGLLPRATDTGAGGIRWIDIDPCFVFHPMSAFEERTPDGGLRLVIHLVRYDRMFADGRHGPDECPPRLERWTVDVNAGRVRQEGLDERPVEFPRIDPRRTTARHRYGYGVQQPTDGYGDTRAARHVTEATAGGPPVGQMGLGIVKFDLERGTSEVHRVHPDGDVGEAAFVPAEPGGPDAAEDDGWLFAYSFDPVRGATDLLILSAQDISGEPVAAVHLPARVPVGFHGNWMPDE</sequence>
<gene>
    <name evidence="6" type="ORF">ACFQVC_20130</name>
</gene>
<dbReference type="InterPro" id="IPR004294">
    <property type="entry name" value="Carotenoid_Oase"/>
</dbReference>
<evidence type="ECO:0000256" key="1">
    <source>
        <dbReference type="ARBA" id="ARBA00006787"/>
    </source>
</evidence>
<organism evidence="6 7">
    <name type="scientific">Streptomyces monticola</name>
    <dbReference type="NCBI Taxonomy" id="2666263"/>
    <lineage>
        <taxon>Bacteria</taxon>
        <taxon>Bacillati</taxon>
        <taxon>Actinomycetota</taxon>
        <taxon>Actinomycetes</taxon>
        <taxon>Kitasatosporales</taxon>
        <taxon>Streptomycetaceae</taxon>
        <taxon>Streptomyces</taxon>
    </lineage>
</organism>
<evidence type="ECO:0000256" key="2">
    <source>
        <dbReference type="ARBA" id="ARBA00022723"/>
    </source>
</evidence>
<keyword evidence="5" id="KW-0223">Dioxygenase</keyword>
<keyword evidence="4 5" id="KW-0408">Iron</keyword>
<dbReference type="Proteomes" id="UP001596523">
    <property type="component" value="Unassembled WGS sequence"/>
</dbReference>
<evidence type="ECO:0000313" key="7">
    <source>
        <dbReference type="Proteomes" id="UP001596523"/>
    </source>
</evidence>
<reference evidence="7" key="1">
    <citation type="journal article" date="2019" name="Int. J. Syst. Evol. Microbiol.">
        <title>The Global Catalogue of Microorganisms (GCM) 10K type strain sequencing project: providing services to taxonomists for standard genome sequencing and annotation.</title>
        <authorList>
            <consortium name="The Broad Institute Genomics Platform"/>
            <consortium name="The Broad Institute Genome Sequencing Center for Infectious Disease"/>
            <person name="Wu L."/>
            <person name="Ma J."/>
        </authorList>
    </citation>
    <scope>NUCLEOTIDE SEQUENCE [LARGE SCALE GENOMIC DNA]</scope>
    <source>
        <strain evidence="7">SYNS20</strain>
    </source>
</reference>
<proteinExistence type="inferred from homology"/>
<name>A0ABW2JL92_9ACTN</name>
<dbReference type="PANTHER" id="PTHR10543:SF89">
    <property type="entry name" value="CAROTENOID 9,10(9',10')-CLEAVAGE DIOXYGENASE 1"/>
    <property type="match status" value="1"/>
</dbReference>
<accession>A0ABW2JL92</accession>
<comment type="caution">
    <text evidence="6">The sequence shown here is derived from an EMBL/GenBank/DDBJ whole genome shotgun (WGS) entry which is preliminary data.</text>
</comment>
<dbReference type="EC" id="1.13.11.-" evidence="5"/>
<dbReference type="PANTHER" id="PTHR10543">
    <property type="entry name" value="BETA-CAROTENE DIOXYGENASE"/>
    <property type="match status" value="1"/>
</dbReference>
<keyword evidence="7" id="KW-1185">Reference proteome</keyword>
<dbReference type="Pfam" id="PF03055">
    <property type="entry name" value="RPE65"/>
    <property type="match status" value="1"/>
</dbReference>
<protein>
    <recommendedName>
        <fullName evidence="5">Dioxygenase</fullName>
        <ecNumber evidence="5">1.13.11.-</ecNumber>
    </recommendedName>
</protein>
<comment type="cofactor">
    <cofactor evidence="5">
        <name>Fe(2+)</name>
        <dbReference type="ChEBI" id="CHEBI:29033"/>
    </cofactor>
    <text evidence="5">Binds 1 Fe(2+) ion per subunit.</text>
</comment>
<comment type="similarity">
    <text evidence="1 5">Belongs to the carotenoid oxygenase family.</text>
</comment>
<evidence type="ECO:0000256" key="4">
    <source>
        <dbReference type="ARBA" id="ARBA00023004"/>
    </source>
</evidence>
<dbReference type="RefSeq" id="WP_381831894.1">
    <property type="nucleotide sequence ID" value="NZ_JBHTCF010000008.1"/>
</dbReference>
<evidence type="ECO:0000256" key="5">
    <source>
        <dbReference type="RuleBase" id="RU364048"/>
    </source>
</evidence>
<evidence type="ECO:0000256" key="3">
    <source>
        <dbReference type="ARBA" id="ARBA00023002"/>
    </source>
</evidence>
<keyword evidence="3 5" id="KW-0560">Oxidoreductase</keyword>
<evidence type="ECO:0000313" key="6">
    <source>
        <dbReference type="EMBL" id="MFC7306522.1"/>
    </source>
</evidence>